<evidence type="ECO:0000313" key="2">
    <source>
        <dbReference type="Proteomes" id="UP001177140"/>
    </source>
</evidence>
<accession>A0AA41VBD7</accession>
<evidence type="ECO:0000313" key="1">
    <source>
        <dbReference type="EMBL" id="MCL7033138.1"/>
    </source>
</evidence>
<dbReference type="AlphaFoldDB" id="A0AA41VBD7"/>
<dbReference type="EMBL" id="JAJJMA010130930">
    <property type="protein sequence ID" value="MCL7033138.1"/>
    <property type="molecule type" value="Genomic_DNA"/>
</dbReference>
<dbReference type="InterPro" id="IPR023591">
    <property type="entry name" value="Ribosomal_uS2_flav_dom_sf"/>
</dbReference>
<name>A0AA41VBD7_PAPNU</name>
<dbReference type="Gene3D" id="3.40.50.10490">
    <property type="entry name" value="Glucose-6-phosphate isomerase like protein, domain 1"/>
    <property type="match status" value="1"/>
</dbReference>
<proteinExistence type="predicted"/>
<dbReference type="SUPFAM" id="SSF52313">
    <property type="entry name" value="Ribosomal protein S2"/>
    <property type="match status" value="1"/>
</dbReference>
<comment type="caution">
    <text evidence="1">The sequence shown here is derived from an EMBL/GenBank/DDBJ whole genome shotgun (WGS) entry which is preliminary data.</text>
</comment>
<keyword evidence="2" id="KW-1185">Reference proteome</keyword>
<gene>
    <name evidence="1" type="ORF">MKW94_027508</name>
</gene>
<sequence length="51" mass="5676">MALRECVTLGIRAICLLDTNSNDDAETLIRLILNKLVHTICEGHSSYMPNC</sequence>
<dbReference type="Proteomes" id="UP001177140">
    <property type="component" value="Unassembled WGS sequence"/>
</dbReference>
<organism evidence="1 2">
    <name type="scientific">Papaver nudicaule</name>
    <name type="common">Iceland poppy</name>
    <dbReference type="NCBI Taxonomy" id="74823"/>
    <lineage>
        <taxon>Eukaryota</taxon>
        <taxon>Viridiplantae</taxon>
        <taxon>Streptophyta</taxon>
        <taxon>Embryophyta</taxon>
        <taxon>Tracheophyta</taxon>
        <taxon>Spermatophyta</taxon>
        <taxon>Magnoliopsida</taxon>
        <taxon>Ranunculales</taxon>
        <taxon>Papaveraceae</taxon>
        <taxon>Papaveroideae</taxon>
        <taxon>Papaver</taxon>
    </lineage>
</organism>
<reference evidence="1" key="1">
    <citation type="submission" date="2022-03" db="EMBL/GenBank/DDBJ databases">
        <title>A functionally conserved STORR gene fusion in Papaver species that diverged 16.8 million years ago.</title>
        <authorList>
            <person name="Catania T."/>
        </authorList>
    </citation>
    <scope>NUCLEOTIDE SEQUENCE</scope>
    <source>
        <strain evidence="1">S-191538</strain>
    </source>
</reference>
<protein>
    <submittedName>
        <fullName evidence="1">Uncharacterized protein</fullName>
    </submittedName>
</protein>